<dbReference type="Gene3D" id="3.80.10.10">
    <property type="entry name" value="Ribonuclease Inhibitor"/>
    <property type="match status" value="1"/>
</dbReference>
<evidence type="ECO:0000313" key="1">
    <source>
        <dbReference type="EMBL" id="OAE28973.1"/>
    </source>
</evidence>
<evidence type="ECO:0008006" key="3">
    <source>
        <dbReference type="Google" id="ProtNLM"/>
    </source>
</evidence>
<dbReference type="InterPro" id="IPR032675">
    <property type="entry name" value="LRR_dom_sf"/>
</dbReference>
<dbReference type="AlphaFoldDB" id="A0A176W8K3"/>
<sequence>MEEETVEILSQAVIQSSSLETMILDNVKWGAALLLKALAGHDGNRSIEHLYLMNLDGLGDCLGELLTSNPSLKVVDLQSRMSPEEWHQLGEVVRDNAIATNLIVWFQFVSQRKYWESIEAFARVASSDVKDPTLELKLYPATDHDVMLSLNLLGRVLRGDIKSLKSFHLLEFRQPNSGSNQDRLEGSMEGPGLVLAREHKSNSLGFA</sequence>
<dbReference type="EMBL" id="LVLJ01001564">
    <property type="protein sequence ID" value="OAE28973.1"/>
    <property type="molecule type" value="Genomic_DNA"/>
</dbReference>
<comment type="caution">
    <text evidence="1">The sequence shown here is derived from an EMBL/GenBank/DDBJ whole genome shotgun (WGS) entry which is preliminary data.</text>
</comment>
<protein>
    <recommendedName>
        <fullName evidence="3">FBD domain-containing protein</fullName>
    </recommendedName>
</protein>
<evidence type="ECO:0000313" key="2">
    <source>
        <dbReference type="Proteomes" id="UP000077202"/>
    </source>
</evidence>
<keyword evidence="2" id="KW-1185">Reference proteome</keyword>
<accession>A0A176W8K3</accession>
<dbReference type="Proteomes" id="UP000077202">
    <property type="component" value="Unassembled WGS sequence"/>
</dbReference>
<name>A0A176W8K3_MARPO</name>
<reference evidence="1" key="1">
    <citation type="submission" date="2016-03" db="EMBL/GenBank/DDBJ databases">
        <title>Mechanisms controlling the formation of the plant cell surface in tip-growing cells are functionally conserved among land plants.</title>
        <authorList>
            <person name="Honkanen S."/>
            <person name="Jones V.A."/>
            <person name="Morieri G."/>
            <person name="Champion C."/>
            <person name="Hetherington A.J."/>
            <person name="Kelly S."/>
            <person name="Saint-Marcoux D."/>
            <person name="Proust H."/>
            <person name="Prescott H."/>
            <person name="Dolan L."/>
        </authorList>
    </citation>
    <scope>NUCLEOTIDE SEQUENCE [LARGE SCALE GENOMIC DNA]</scope>
    <source>
        <tissue evidence="1">Whole gametophyte</tissue>
    </source>
</reference>
<organism evidence="1 2">
    <name type="scientific">Marchantia polymorpha subsp. ruderalis</name>
    <dbReference type="NCBI Taxonomy" id="1480154"/>
    <lineage>
        <taxon>Eukaryota</taxon>
        <taxon>Viridiplantae</taxon>
        <taxon>Streptophyta</taxon>
        <taxon>Embryophyta</taxon>
        <taxon>Marchantiophyta</taxon>
        <taxon>Marchantiopsida</taxon>
        <taxon>Marchantiidae</taxon>
        <taxon>Marchantiales</taxon>
        <taxon>Marchantiaceae</taxon>
        <taxon>Marchantia</taxon>
    </lineage>
</organism>
<gene>
    <name evidence="1" type="ORF">AXG93_3036s1000</name>
</gene>
<proteinExistence type="predicted"/>
<dbReference type="SUPFAM" id="SSF52047">
    <property type="entry name" value="RNI-like"/>
    <property type="match status" value="1"/>
</dbReference>